<evidence type="ECO:0000259" key="1">
    <source>
        <dbReference type="PROSITE" id="PS51186"/>
    </source>
</evidence>
<evidence type="ECO:0000313" key="3">
    <source>
        <dbReference type="Proteomes" id="UP000285712"/>
    </source>
</evidence>
<dbReference type="AlphaFoldDB" id="A0A418D0D0"/>
<dbReference type="CDD" id="cd04301">
    <property type="entry name" value="NAT_SF"/>
    <property type="match status" value="1"/>
</dbReference>
<dbReference type="GO" id="GO:0016747">
    <property type="term" value="F:acyltransferase activity, transferring groups other than amino-acyl groups"/>
    <property type="evidence" value="ECO:0007669"/>
    <property type="project" value="InterPro"/>
</dbReference>
<dbReference type="SUPFAM" id="SSF50978">
    <property type="entry name" value="WD40 repeat-like"/>
    <property type="match status" value="1"/>
</dbReference>
<protein>
    <recommendedName>
        <fullName evidence="1">N-acetyltransferase domain-containing protein</fullName>
    </recommendedName>
</protein>
<dbReference type="PROSITE" id="PS51186">
    <property type="entry name" value="GNAT"/>
    <property type="match status" value="1"/>
</dbReference>
<dbReference type="VEuPathDB" id="FungiDB:H257_02433"/>
<gene>
    <name evidence="2" type="ORF">DYB35_002633</name>
</gene>
<dbReference type="VEuPathDB" id="FungiDB:H257_02434"/>
<dbReference type="Pfam" id="PF00400">
    <property type="entry name" value="WD40"/>
    <property type="match status" value="3"/>
</dbReference>
<dbReference type="InterPro" id="IPR051150">
    <property type="entry name" value="SWT21/TCAB1_mRNA_Telomere"/>
</dbReference>
<reference evidence="2 3" key="1">
    <citation type="submission" date="2018-08" db="EMBL/GenBank/DDBJ databases">
        <title>Aphanomyces genome sequencing and annotation.</title>
        <authorList>
            <person name="Minardi D."/>
            <person name="Oidtmann B."/>
            <person name="Van Der Giezen M."/>
            <person name="Studholme D.J."/>
        </authorList>
    </citation>
    <scope>NUCLEOTIDE SEQUENCE [LARGE SCALE GENOMIC DNA]</scope>
    <source>
        <strain evidence="2 3">Sv</strain>
    </source>
</reference>
<sequence>MAATMPEIVWYEHATGATPVLEHSISAPFESHFTRGVKVSPDGLCVLSNSDDNILRLFDVEPGVQSATLSMHEGGTVYDFQWYPYMNSEDPATCVFITTSHAHPVHLWDAYTGALRASYRAYDHLDELTSAYSVAFNGTGDKIFCGFDRTIRFFDASQPSRDFTTRSLSKTKKTRHGQRMYAAGSYSGSTCIYAEDSGELFMGLEGHDGQGVTQVQFTPNGQYLLTGARKNNTINVWDIRNTMQVLHTFERAAPTNQVTDLLAMQNANLWCLPENYQMKYYYYHIMSWPQLLYVAEDHHGKIVGYVLAKMEEDASVPHGHITSLAVLRTHRKCGIATKLMKAAQRAMVENFKAEYVSLHVRETNAAAFHLYRKTLEYQVYDIEKGYYADGEDAYDMRLPFTEKCNTAMSSNVAKWNAYLIEQGK</sequence>
<accession>A0A418D0D0</accession>
<feature type="domain" description="N-acetyltransferase" evidence="1">
    <location>
        <begin position="247"/>
        <end position="401"/>
    </location>
</feature>
<dbReference type="EMBL" id="QUTG01004607">
    <property type="protein sequence ID" value="RHY87690.1"/>
    <property type="molecule type" value="Genomic_DNA"/>
</dbReference>
<dbReference type="SUPFAM" id="SSF55729">
    <property type="entry name" value="Acyl-CoA N-acyltransferases (Nat)"/>
    <property type="match status" value="1"/>
</dbReference>
<dbReference type="InterPro" id="IPR001680">
    <property type="entry name" value="WD40_rpt"/>
</dbReference>
<dbReference type="InterPro" id="IPR036322">
    <property type="entry name" value="WD40_repeat_dom_sf"/>
</dbReference>
<dbReference type="FunFam" id="3.40.630.30:FF:000037">
    <property type="entry name" value="N-alpha-acetyltransferase daf-31-like"/>
    <property type="match status" value="1"/>
</dbReference>
<dbReference type="Pfam" id="PF00583">
    <property type="entry name" value="Acetyltransf_1"/>
    <property type="match status" value="1"/>
</dbReference>
<dbReference type="PANTHER" id="PTHR13211">
    <property type="entry name" value="TELOMERASE CAJAL BODY PROTEIN 1"/>
    <property type="match status" value="1"/>
</dbReference>
<dbReference type="PANTHER" id="PTHR13211:SF0">
    <property type="entry name" value="TELOMERASE CAJAL BODY PROTEIN 1"/>
    <property type="match status" value="1"/>
</dbReference>
<dbReference type="SMART" id="SM00320">
    <property type="entry name" value="WD40"/>
    <property type="match status" value="4"/>
</dbReference>
<dbReference type="InterPro" id="IPR016181">
    <property type="entry name" value="Acyl_CoA_acyltransferase"/>
</dbReference>
<dbReference type="InterPro" id="IPR000182">
    <property type="entry name" value="GNAT_dom"/>
</dbReference>
<proteinExistence type="predicted"/>
<dbReference type="InterPro" id="IPR015943">
    <property type="entry name" value="WD40/YVTN_repeat-like_dom_sf"/>
</dbReference>
<evidence type="ECO:0000313" key="2">
    <source>
        <dbReference type="EMBL" id="RHY87690.1"/>
    </source>
</evidence>
<dbReference type="Gene3D" id="3.40.630.30">
    <property type="match status" value="1"/>
</dbReference>
<organism evidence="2 3">
    <name type="scientific">Aphanomyces astaci</name>
    <name type="common">Crayfish plague agent</name>
    <dbReference type="NCBI Taxonomy" id="112090"/>
    <lineage>
        <taxon>Eukaryota</taxon>
        <taxon>Sar</taxon>
        <taxon>Stramenopiles</taxon>
        <taxon>Oomycota</taxon>
        <taxon>Saprolegniomycetes</taxon>
        <taxon>Saprolegniales</taxon>
        <taxon>Verrucalvaceae</taxon>
        <taxon>Aphanomyces</taxon>
    </lineage>
</organism>
<dbReference type="Gene3D" id="2.130.10.10">
    <property type="entry name" value="YVTN repeat-like/Quinoprotein amine dehydrogenase"/>
    <property type="match status" value="2"/>
</dbReference>
<comment type="caution">
    <text evidence="2">The sequence shown here is derived from an EMBL/GenBank/DDBJ whole genome shotgun (WGS) entry which is preliminary data.</text>
</comment>
<dbReference type="Proteomes" id="UP000285712">
    <property type="component" value="Unassembled WGS sequence"/>
</dbReference>
<name>A0A418D0D0_APHAT</name>